<feature type="transmembrane region" description="Helical" evidence="5">
    <location>
        <begin position="328"/>
        <end position="349"/>
    </location>
</feature>
<feature type="domain" description="Major facilitator superfamily (MFS) profile" evidence="6">
    <location>
        <begin position="1"/>
        <end position="450"/>
    </location>
</feature>
<dbReference type="PANTHER" id="PTHR48021:SF1">
    <property type="entry name" value="GH07001P-RELATED"/>
    <property type="match status" value="1"/>
</dbReference>
<evidence type="ECO:0000313" key="7">
    <source>
        <dbReference type="EMBL" id="KAF8562824.1"/>
    </source>
</evidence>
<comment type="subcellular location">
    <subcellularLocation>
        <location evidence="1">Membrane</location>
        <topology evidence="1">Multi-pass membrane protein</topology>
    </subcellularLocation>
</comment>
<dbReference type="InterPro" id="IPR050549">
    <property type="entry name" value="MFS_Trehalose_Transporter"/>
</dbReference>
<dbReference type="InterPro" id="IPR003663">
    <property type="entry name" value="Sugar/inositol_transpt"/>
</dbReference>
<feature type="transmembrane region" description="Helical" evidence="5">
    <location>
        <begin position="78"/>
        <end position="99"/>
    </location>
</feature>
<evidence type="ECO:0000256" key="3">
    <source>
        <dbReference type="ARBA" id="ARBA00022989"/>
    </source>
</evidence>
<dbReference type="PRINTS" id="PR00171">
    <property type="entry name" value="SUGRTRNSPORT"/>
</dbReference>
<dbReference type="GO" id="GO:0016020">
    <property type="term" value="C:membrane"/>
    <property type="evidence" value="ECO:0007669"/>
    <property type="project" value="UniProtKB-SubCell"/>
</dbReference>
<keyword evidence="3 5" id="KW-1133">Transmembrane helix</keyword>
<proteinExistence type="predicted"/>
<dbReference type="InterPro" id="IPR020846">
    <property type="entry name" value="MFS_dom"/>
</dbReference>
<dbReference type="Proteomes" id="UP000699462">
    <property type="component" value="Unassembled WGS sequence"/>
</dbReference>
<feature type="transmembrane region" description="Helical" evidence="5">
    <location>
        <begin position="421"/>
        <end position="442"/>
    </location>
</feature>
<dbReference type="InterPro" id="IPR005828">
    <property type="entry name" value="MFS_sugar_transport-like"/>
</dbReference>
<dbReference type="SUPFAM" id="SSF103473">
    <property type="entry name" value="MFS general substrate transporter"/>
    <property type="match status" value="1"/>
</dbReference>
<dbReference type="EMBL" id="JTDF01016789">
    <property type="protein sequence ID" value="KAF8562824.1"/>
    <property type="molecule type" value="Genomic_DNA"/>
</dbReference>
<dbReference type="OrthoDB" id="6612291at2759"/>
<keyword evidence="2 5" id="KW-0812">Transmembrane</keyword>
<keyword evidence="4 5" id="KW-0472">Membrane</keyword>
<feature type="transmembrane region" description="Helical" evidence="5">
    <location>
        <begin position="167"/>
        <end position="186"/>
    </location>
</feature>
<feature type="transmembrane region" description="Helical" evidence="5">
    <location>
        <begin position="111"/>
        <end position="132"/>
    </location>
</feature>
<feature type="transmembrane region" description="Helical" evidence="5">
    <location>
        <begin position="293"/>
        <end position="316"/>
    </location>
</feature>
<dbReference type="InterPro" id="IPR036259">
    <property type="entry name" value="MFS_trans_sf"/>
</dbReference>
<feature type="transmembrane region" description="Helical" evidence="5">
    <location>
        <begin position="12"/>
        <end position="36"/>
    </location>
</feature>
<gene>
    <name evidence="7" type="ORF">P879_08667</name>
</gene>
<organism evidence="7 8">
    <name type="scientific">Paragonimus westermani</name>
    <dbReference type="NCBI Taxonomy" id="34504"/>
    <lineage>
        <taxon>Eukaryota</taxon>
        <taxon>Metazoa</taxon>
        <taxon>Spiralia</taxon>
        <taxon>Lophotrochozoa</taxon>
        <taxon>Platyhelminthes</taxon>
        <taxon>Trematoda</taxon>
        <taxon>Digenea</taxon>
        <taxon>Plagiorchiida</taxon>
        <taxon>Troglotremata</taxon>
        <taxon>Troglotrematidae</taxon>
        <taxon>Paragonimus</taxon>
    </lineage>
</organism>
<dbReference type="AlphaFoldDB" id="A0A8T0D764"/>
<dbReference type="Gene3D" id="1.20.1250.20">
    <property type="entry name" value="MFS general substrate transporter like domains"/>
    <property type="match status" value="1"/>
</dbReference>
<feature type="transmembrane region" description="Helical" evidence="5">
    <location>
        <begin position="139"/>
        <end position="161"/>
    </location>
</feature>
<feature type="transmembrane region" description="Helical" evidence="5">
    <location>
        <begin position="361"/>
        <end position="385"/>
    </location>
</feature>
<name>A0A8T0D764_9TREM</name>
<feature type="transmembrane region" description="Helical" evidence="5">
    <location>
        <begin position="261"/>
        <end position="281"/>
    </location>
</feature>
<dbReference type="Pfam" id="PF00083">
    <property type="entry name" value="Sugar_tr"/>
    <property type="match status" value="1"/>
</dbReference>
<evidence type="ECO:0000313" key="8">
    <source>
        <dbReference type="Proteomes" id="UP000699462"/>
    </source>
</evidence>
<dbReference type="PANTHER" id="PTHR48021">
    <property type="match status" value="1"/>
</dbReference>
<evidence type="ECO:0000259" key="6">
    <source>
        <dbReference type="PROSITE" id="PS50850"/>
    </source>
</evidence>
<feature type="transmembrane region" description="Helical" evidence="5">
    <location>
        <begin position="48"/>
        <end position="66"/>
    </location>
</feature>
<comment type="caution">
    <text evidence="7">The sequence shown here is derived from an EMBL/GenBank/DDBJ whole genome shotgun (WGS) entry which is preliminary data.</text>
</comment>
<evidence type="ECO:0000256" key="5">
    <source>
        <dbReference type="SAM" id="Phobius"/>
    </source>
</evidence>
<sequence length="486" mass="53182">MGPNYTRLTRGIILAILTVFAYSFSAGSAIGLWWLIGVKSPLSPELSSIFVFSLYAGAAIGSLLASQTLTRYGRHWTLHLYCFPALFGWFFMCAVVRVLTGPIMPAKTLVFGRFLTGLSLGMVIPSSLVYLVELRPVDAGLFGALISLGVVSGSTLAQSVLDCFRVHFIFGNCLFLLGVNLLSCFLPESPKWLAMMERFQQACDARSWLYETNTHEPTDHVDIKTNEHQPFLGVNDSQAQPHRFHWAGIPRPSTADRSNMYLAWLLLILQALTGVSALLFFCESVFAYGGASWLKVYGVSIGLPQMFFTSVAAILIRRIPRKQFLHCSTIIMSLAYLLLGLLLQASILISFQDLKPNAPLLVVPMVLCLVGYSLAWGPLPIVIASELLGTQFIGFTIGIGMALHWLVSLAVIFLFEPILAIVGSFGCFGIMAIVCSTCGICIHYHLPETGGTNFNGQCGLLNLPTKSDCTTSNSCGEIKIPRTKRI</sequence>
<evidence type="ECO:0000256" key="2">
    <source>
        <dbReference type="ARBA" id="ARBA00022692"/>
    </source>
</evidence>
<evidence type="ECO:0000256" key="4">
    <source>
        <dbReference type="ARBA" id="ARBA00023136"/>
    </source>
</evidence>
<feature type="transmembrane region" description="Helical" evidence="5">
    <location>
        <begin position="392"/>
        <end position="415"/>
    </location>
</feature>
<evidence type="ECO:0000256" key="1">
    <source>
        <dbReference type="ARBA" id="ARBA00004141"/>
    </source>
</evidence>
<protein>
    <recommendedName>
        <fullName evidence="6">Major facilitator superfamily (MFS) profile domain-containing protein</fullName>
    </recommendedName>
</protein>
<keyword evidence="8" id="KW-1185">Reference proteome</keyword>
<reference evidence="7 8" key="1">
    <citation type="submission" date="2019-07" db="EMBL/GenBank/DDBJ databases">
        <title>Annotation for the trematode Paragonimus westermani.</title>
        <authorList>
            <person name="Choi Y.-J."/>
        </authorList>
    </citation>
    <scope>NUCLEOTIDE SEQUENCE [LARGE SCALE GENOMIC DNA]</scope>
    <source>
        <strain evidence="7">180907_Pwestermani</strain>
    </source>
</reference>
<dbReference type="PROSITE" id="PS50850">
    <property type="entry name" value="MFS"/>
    <property type="match status" value="1"/>
</dbReference>
<accession>A0A8T0D764</accession>
<dbReference type="GO" id="GO:0022857">
    <property type="term" value="F:transmembrane transporter activity"/>
    <property type="evidence" value="ECO:0007669"/>
    <property type="project" value="InterPro"/>
</dbReference>